<feature type="transmembrane region" description="Helical" evidence="2">
    <location>
        <begin position="81"/>
        <end position="102"/>
    </location>
</feature>
<evidence type="ECO:0000256" key="1">
    <source>
        <dbReference type="SAM" id="MobiDB-lite"/>
    </source>
</evidence>
<name>M0AIY5_NATA1</name>
<keyword evidence="2" id="KW-0812">Transmembrane</keyword>
<evidence type="ECO:0000313" key="4">
    <source>
        <dbReference type="Proteomes" id="UP000011554"/>
    </source>
</evidence>
<reference evidence="3 4" key="1">
    <citation type="journal article" date="2014" name="PLoS Genet.">
        <title>Phylogenetically driven sequencing of extremely halophilic archaea reveals strategies for static and dynamic osmo-response.</title>
        <authorList>
            <person name="Becker E.A."/>
            <person name="Seitzer P.M."/>
            <person name="Tritt A."/>
            <person name="Larsen D."/>
            <person name="Krusor M."/>
            <person name="Yao A.I."/>
            <person name="Wu D."/>
            <person name="Madern D."/>
            <person name="Eisen J.A."/>
            <person name="Darling A.E."/>
            <person name="Facciotti M.T."/>
        </authorList>
    </citation>
    <scope>NUCLEOTIDE SEQUENCE [LARGE SCALE GENOMIC DNA]</scope>
    <source>
        <strain evidence="3 4">DSM 12278</strain>
    </source>
</reference>
<comment type="caution">
    <text evidence="3">The sequence shown here is derived from an EMBL/GenBank/DDBJ whole genome shotgun (WGS) entry which is preliminary data.</text>
</comment>
<dbReference type="Proteomes" id="UP000011554">
    <property type="component" value="Unassembled WGS sequence"/>
</dbReference>
<proteinExistence type="predicted"/>
<sequence length="325" mass="33951">MQCAIGRANTLWHWLIAPRSEAADRLGVNGIRTLRGAHKRYTRLLDGLDEPKTDRTTPNRRRDLFVILELSRLAMSRHNRVAIAIAALVVLSVAAFPGAVAADESTSESALEIDVAQDETVTVTVTENDAVVDEMNLTVTAVDDNETYADAGTYTGVDGEFTLSPPDGNESVELAFGATVDNATVETTETIDGAAAENETPFGALVSQFVADNKNETDGPFGLAVANFVVENNPGNAPDHAGPPAHAGPGNDGENATDRQGPPAHAGPGGDNSADGDDDSENSTAELDGEDAETVDEEQNSDDDTEDEFNGGGPPSHAGANGANR</sequence>
<feature type="compositionally biased region" description="Acidic residues" evidence="1">
    <location>
        <begin position="274"/>
        <end position="309"/>
    </location>
</feature>
<keyword evidence="2" id="KW-1133">Transmembrane helix</keyword>
<evidence type="ECO:0000256" key="2">
    <source>
        <dbReference type="SAM" id="Phobius"/>
    </source>
</evidence>
<gene>
    <name evidence="3" type="ORF">C481_17965</name>
</gene>
<dbReference type="STRING" id="29540.C481_17965"/>
<dbReference type="eggNOG" id="arCOG06339">
    <property type="taxonomic scope" value="Archaea"/>
</dbReference>
<evidence type="ECO:0000313" key="3">
    <source>
        <dbReference type="EMBL" id="ELY97847.1"/>
    </source>
</evidence>
<dbReference type="AlphaFoldDB" id="M0AIY5"/>
<keyword evidence="4" id="KW-1185">Reference proteome</keyword>
<dbReference type="PATRIC" id="fig|29540.5.peg.3658"/>
<accession>M0AIY5</accession>
<feature type="compositionally biased region" description="Low complexity" evidence="1">
    <location>
        <begin position="234"/>
        <end position="253"/>
    </location>
</feature>
<dbReference type="EMBL" id="AOIO01000040">
    <property type="protein sequence ID" value="ELY97847.1"/>
    <property type="molecule type" value="Genomic_DNA"/>
</dbReference>
<keyword evidence="2" id="KW-0472">Membrane</keyword>
<feature type="region of interest" description="Disordered" evidence="1">
    <location>
        <begin position="234"/>
        <end position="325"/>
    </location>
</feature>
<organism evidence="3 4">
    <name type="scientific">Natrialba asiatica (strain ATCC 700177 / DSM 12278 / JCM 9576 / FERM P-10747 / NBRC 102637 / 172P1)</name>
    <dbReference type="NCBI Taxonomy" id="29540"/>
    <lineage>
        <taxon>Archaea</taxon>
        <taxon>Methanobacteriati</taxon>
        <taxon>Methanobacteriota</taxon>
        <taxon>Stenosarchaea group</taxon>
        <taxon>Halobacteria</taxon>
        <taxon>Halobacteriales</taxon>
        <taxon>Natrialbaceae</taxon>
        <taxon>Natrialba</taxon>
    </lineage>
</organism>
<protein>
    <submittedName>
        <fullName evidence="3">Uncharacterized protein</fullName>
    </submittedName>
</protein>